<dbReference type="Gene3D" id="1.10.230.10">
    <property type="entry name" value="Cytochrome P450-Terp, domain 2"/>
    <property type="match status" value="1"/>
</dbReference>
<dbReference type="PANTHER" id="PTHR42871:SF1">
    <property type="entry name" value="CITRATE SYNTHASE"/>
    <property type="match status" value="1"/>
</dbReference>
<dbReference type="FunFam" id="1.10.230.10:FF:000002">
    <property type="entry name" value="Citrate synthase"/>
    <property type="match status" value="1"/>
</dbReference>
<dbReference type="PROSITE" id="PS00480">
    <property type="entry name" value="CITRATE_SYNTHASE"/>
    <property type="match status" value="1"/>
</dbReference>
<proteinExistence type="inferred from homology"/>
<dbReference type="InterPro" id="IPR010953">
    <property type="entry name" value="Citrate_synthase_typ-I"/>
</dbReference>
<dbReference type="PIRSF" id="PIRSF001369">
    <property type="entry name" value="Citrate_synth"/>
    <property type="match status" value="1"/>
</dbReference>
<dbReference type="InterPro" id="IPR016143">
    <property type="entry name" value="Citrate_synth-like_sm_a-sub"/>
</dbReference>
<dbReference type="NCBIfam" id="TIGR01798">
    <property type="entry name" value="cit_synth_I"/>
    <property type="match status" value="1"/>
</dbReference>
<dbReference type="InterPro" id="IPR036969">
    <property type="entry name" value="Citrate_synthase_sf"/>
</dbReference>
<dbReference type="InterPro" id="IPR002020">
    <property type="entry name" value="Citrate_synthase"/>
</dbReference>
<dbReference type="EC" id="2.3.3.16" evidence="3"/>
<organism evidence="6">
    <name type="scientific">marine metagenome</name>
    <dbReference type="NCBI Taxonomy" id="408172"/>
    <lineage>
        <taxon>unclassified sequences</taxon>
        <taxon>metagenomes</taxon>
        <taxon>ecological metagenomes</taxon>
    </lineage>
</organism>
<dbReference type="AlphaFoldDB" id="A0A381N7J1"/>
<name>A0A381N7J1_9ZZZZ</name>
<gene>
    <name evidence="6" type="ORF">METZ01_LOCUS3329</name>
</gene>
<dbReference type="Gene3D" id="1.10.580.10">
    <property type="entry name" value="Citrate Synthase, domain 1"/>
    <property type="match status" value="1"/>
</dbReference>
<dbReference type="EMBL" id="UINC01000172">
    <property type="protein sequence ID" value="SUZ50475.1"/>
    <property type="molecule type" value="Genomic_DNA"/>
</dbReference>
<evidence type="ECO:0000256" key="5">
    <source>
        <dbReference type="ARBA" id="ARBA00022679"/>
    </source>
</evidence>
<evidence type="ECO:0000256" key="2">
    <source>
        <dbReference type="ARBA" id="ARBA00010566"/>
    </source>
</evidence>
<dbReference type="PRINTS" id="PR00143">
    <property type="entry name" value="CITRTSNTHASE"/>
</dbReference>
<evidence type="ECO:0000256" key="4">
    <source>
        <dbReference type="ARBA" id="ARBA00022532"/>
    </source>
</evidence>
<dbReference type="InterPro" id="IPR016142">
    <property type="entry name" value="Citrate_synth-like_lrg_a-sub"/>
</dbReference>
<dbReference type="GO" id="GO:0005737">
    <property type="term" value="C:cytoplasm"/>
    <property type="evidence" value="ECO:0007669"/>
    <property type="project" value="InterPro"/>
</dbReference>
<dbReference type="GO" id="GO:0036440">
    <property type="term" value="F:citrate synthase activity"/>
    <property type="evidence" value="ECO:0007669"/>
    <property type="project" value="UniProtKB-EC"/>
</dbReference>
<reference evidence="6" key="1">
    <citation type="submission" date="2018-05" db="EMBL/GenBank/DDBJ databases">
        <authorList>
            <person name="Lanie J.A."/>
            <person name="Ng W.-L."/>
            <person name="Kazmierczak K.M."/>
            <person name="Andrzejewski T.M."/>
            <person name="Davidsen T.M."/>
            <person name="Wayne K.J."/>
            <person name="Tettelin H."/>
            <person name="Glass J.I."/>
            <person name="Rusch D."/>
            <person name="Podicherti R."/>
            <person name="Tsui H.-C.T."/>
            <person name="Winkler M.E."/>
        </authorList>
    </citation>
    <scope>NUCLEOTIDE SEQUENCE</scope>
</reference>
<evidence type="ECO:0000313" key="6">
    <source>
        <dbReference type="EMBL" id="SUZ50475.1"/>
    </source>
</evidence>
<dbReference type="CDD" id="cd06114">
    <property type="entry name" value="EcCS_like"/>
    <property type="match status" value="1"/>
</dbReference>
<evidence type="ECO:0000256" key="3">
    <source>
        <dbReference type="ARBA" id="ARBA00012972"/>
    </source>
</evidence>
<dbReference type="Pfam" id="PF00285">
    <property type="entry name" value="Citrate_synt"/>
    <property type="match status" value="1"/>
</dbReference>
<dbReference type="NCBIfam" id="NF004126">
    <property type="entry name" value="PRK05614.1"/>
    <property type="match status" value="1"/>
</dbReference>
<dbReference type="InterPro" id="IPR019810">
    <property type="entry name" value="Citrate_synthase_AS"/>
</dbReference>
<dbReference type="SUPFAM" id="SSF48256">
    <property type="entry name" value="Citrate synthase"/>
    <property type="match status" value="1"/>
</dbReference>
<keyword evidence="4" id="KW-0816">Tricarboxylic acid cycle</keyword>
<keyword evidence="5" id="KW-0808">Transferase</keyword>
<protein>
    <recommendedName>
        <fullName evidence="3">citrate synthase (unknown stereospecificity)</fullName>
        <ecNumber evidence="3">2.3.3.16</ecNumber>
    </recommendedName>
</protein>
<dbReference type="GO" id="GO:0006099">
    <property type="term" value="P:tricarboxylic acid cycle"/>
    <property type="evidence" value="ECO:0007669"/>
    <property type="project" value="UniProtKB-UniPathway"/>
</dbReference>
<evidence type="ECO:0000256" key="1">
    <source>
        <dbReference type="ARBA" id="ARBA00004751"/>
    </source>
</evidence>
<comment type="similarity">
    <text evidence="2">Belongs to the citrate synthase family.</text>
</comment>
<sequence>MSEMATLNLPDGKSLELPVLTGTKNEKAIDISDLRKKTGHITLDPGFVNTGSCESAITFLDGEQGVLQFRGYPIEQLAAKSTFMEVAYLLIHGELPNKLQLESFADRVSWHAMIHEDMRHFFDGFSQNAHPMVILSSMVSSLSAYYVEASGKASIENLELNSARLIAKVTTIAAFAYKKSVGQPFVYPRDELSYCANFLNMMFAVPAEPYELDPEIERTLELLLILHADHEQNCSASTVRVVGSSMANVYASVASGILALWGPLHGGANQQVVQMLQQIHEDGAGISKYIEMAKNQKSDFRLMGFGHRVYKNLDPRASILKDVCNRLLNKLGTNDPFLEIALKLEETALSDDYFIERKLYPTLDFYTGIIYRAMGIPTNMFTVMFALGRVPGWIAQWKEMHDDPKQKIARPRQLFTGQTERSYKPMAERL</sequence>
<dbReference type="UniPathway" id="UPA00223">
    <property type="reaction ID" value="UER00717"/>
</dbReference>
<dbReference type="PANTHER" id="PTHR42871">
    <property type="entry name" value="CITRATE SYNTHASE"/>
    <property type="match status" value="1"/>
</dbReference>
<dbReference type="InterPro" id="IPR024176">
    <property type="entry name" value="Citrate_synthase_bac-typ"/>
</dbReference>
<accession>A0A381N7J1</accession>
<dbReference type="Gene3D" id="2.20.28.60">
    <property type="match status" value="1"/>
</dbReference>
<comment type="pathway">
    <text evidence="1">Carbohydrate metabolism; tricarboxylic acid cycle; isocitrate from oxaloacetate: step 1/2.</text>
</comment>